<evidence type="ECO:0000313" key="2">
    <source>
        <dbReference type="Proteomes" id="UP000774326"/>
    </source>
</evidence>
<evidence type="ECO:0000313" key="1">
    <source>
        <dbReference type="EMBL" id="KAH3674755.1"/>
    </source>
</evidence>
<dbReference type="AlphaFoldDB" id="A0A9P8PNH6"/>
<gene>
    <name evidence="1" type="ORF">WICPIJ_009487</name>
</gene>
<proteinExistence type="predicted"/>
<dbReference type="Proteomes" id="UP000774326">
    <property type="component" value="Unassembled WGS sequence"/>
</dbReference>
<reference evidence="1" key="2">
    <citation type="submission" date="2021-01" db="EMBL/GenBank/DDBJ databases">
        <authorList>
            <person name="Schikora-Tamarit M.A."/>
        </authorList>
    </citation>
    <scope>NUCLEOTIDE SEQUENCE</scope>
    <source>
        <strain evidence="1">CBS2887</strain>
    </source>
</reference>
<protein>
    <submittedName>
        <fullName evidence="1">Uncharacterized protein</fullName>
    </submittedName>
</protein>
<reference evidence="1" key="1">
    <citation type="journal article" date="2021" name="Open Biol.">
        <title>Shared evolutionary footprints suggest mitochondrial oxidative damage underlies multiple complex I losses in fungi.</title>
        <authorList>
            <person name="Schikora-Tamarit M.A."/>
            <person name="Marcet-Houben M."/>
            <person name="Nosek J."/>
            <person name="Gabaldon T."/>
        </authorList>
    </citation>
    <scope>NUCLEOTIDE SEQUENCE</scope>
    <source>
        <strain evidence="1">CBS2887</strain>
    </source>
</reference>
<comment type="caution">
    <text evidence="1">The sequence shown here is derived from an EMBL/GenBank/DDBJ whole genome shotgun (WGS) entry which is preliminary data.</text>
</comment>
<keyword evidence="2" id="KW-1185">Reference proteome</keyword>
<organism evidence="1 2">
    <name type="scientific">Wickerhamomyces pijperi</name>
    <name type="common">Yeast</name>
    <name type="synonym">Pichia pijperi</name>
    <dbReference type="NCBI Taxonomy" id="599730"/>
    <lineage>
        <taxon>Eukaryota</taxon>
        <taxon>Fungi</taxon>
        <taxon>Dikarya</taxon>
        <taxon>Ascomycota</taxon>
        <taxon>Saccharomycotina</taxon>
        <taxon>Saccharomycetes</taxon>
        <taxon>Phaffomycetales</taxon>
        <taxon>Wickerhamomycetaceae</taxon>
        <taxon>Wickerhamomyces</taxon>
    </lineage>
</organism>
<dbReference type="EMBL" id="JAEUBG010005469">
    <property type="protein sequence ID" value="KAH3674755.1"/>
    <property type="molecule type" value="Genomic_DNA"/>
</dbReference>
<sequence length="302" mass="34396">MNVQSLASRLNPLRSISSCLTFTSSYTRRSFHGSSLSKAQYDITDSFTKTVKLLEKNPLAWVVGKDQGEFIFRLPSNTTTTTENNGNSSRSGLEFISLNIIPQTAGPDKFQLVKNEPKDSDPSTYTQTTLYPEDSNLNTLIKNFTTEFQKANPSSSESNSSHYSQSKYRSILPSKLQFQLSHNLIQKLMAQTETISQNQSEPRQLDFRKYVMFVTHIFTPEPSNQGLFDDLIFSITRCSNEPINQAQILERWCELIGKSEKIMKLKLGEVKGRGIKFDEELQYWGNLVENQEVLGSVFIERE</sequence>
<accession>A0A9P8PNH6</accession>
<name>A0A9P8PNH6_WICPI</name>